<feature type="transmembrane region" description="Helical" evidence="7">
    <location>
        <begin position="469"/>
        <end position="489"/>
    </location>
</feature>
<dbReference type="Gene3D" id="1.20.1250.20">
    <property type="entry name" value="MFS general substrate transporter like domains"/>
    <property type="match status" value="1"/>
</dbReference>
<dbReference type="RefSeq" id="WP_067593345.1">
    <property type="nucleotide sequence ID" value="NZ_JAAGNC010000129.1"/>
</dbReference>
<feature type="transmembrane region" description="Helical" evidence="7">
    <location>
        <begin position="405"/>
        <end position="425"/>
    </location>
</feature>
<feature type="transmembrane region" description="Helical" evidence="7">
    <location>
        <begin position="106"/>
        <end position="127"/>
    </location>
</feature>
<accession>A0ABX0C0F6</accession>
<keyword evidence="3" id="KW-1003">Cell membrane</keyword>
<proteinExistence type="predicted"/>
<reference evidence="9 10" key="1">
    <citation type="submission" date="2020-01" db="EMBL/GenBank/DDBJ databases">
        <title>Insect and environment-associated Actinomycetes.</title>
        <authorList>
            <person name="Currrie C."/>
            <person name="Chevrette M."/>
            <person name="Carlson C."/>
            <person name="Stubbendieck R."/>
            <person name="Wendt-Pienkowski E."/>
        </authorList>
    </citation>
    <scope>NUCLEOTIDE SEQUENCE [LARGE SCALE GENOMIC DNA]</scope>
    <source>
        <strain evidence="9 10">SID8386</strain>
    </source>
</reference>
<evidence type="ECO:0000259" key="8">
    <source>
        <dbReference type="PROSITE" id="PS50850"/>
    </source>
</evidence>
<feature type="transmembrane region" description="Helical" evidence="7">
    <location>
        <begin position="333"/>
        <end position="353"/>
    </location>
</feature>
<keyword evidence="5 7" id="KW-1133">Transmembrane helix</keyword>
<feature type="transmembrane region" description="Helical" evidence="7">
    <location>
        <begin position="230"/>
        <end position="247"/>
    </location>
</feature>
<feature type="transmembrane region" description="Helical" evidence="7">
    <location>
        <begin position="201"/>
        <end position="218"/>
    </location>
</feature>
<keyword evidence="6 7" id="KW-0472">Membrane</keyword>
<dbReference type="SUPFAM" id="SSF103473">
    <property type="entry name" value="MFS general substrate transporter"/>
    <property type="match status" value="1"/>
</dbReference>
<gene>
    <name evidence="9" type="ORF">G3I59_25990</name>
</gene>
<keyword evidence="4 7" id="KW-0812">Transmembrane</keyword>
<evidence type="ECO:0000256" key="4">
    <source>
        <dbReference type="ARBA" id="ARBA00022692"/>
    </source>
</evidence>
<dbReference type="PANTHER" id="PTHR42718">
    <property type="entry name" value="MAJOR FACILITATOR SUPERFAMILY MULTIDRUG TRANSPORTER MFSC"/>
    <property type="match status" value="1"/>
</dbReference>
<dbReference type="Gene3D" id="1.20.1720.10">
    <property type="entry name" value="Multidrug resistance protein D"/>
    <property type="match status" value="1"/>
</dbReference>
<feature type="transmembrane region" description="Helical" evidence="7">
    <location>
        <begin position="168"/>
        <end position="189"/>
    </location>
</feature>
<organism evidence="9 10">
    <name type="scientific">Amycolatopsis rubida</name>
    <dbReference type="NCBI Taxonomy" id="112413"/>
    <lineage>
        <taxon>Bacteria</taxon>
        <taxon>Bacillati</taxon>
        <taxon>Actinomycetota</taxon>
        <taxon>Actinomycetes</taxon>
        <taxon>Pseudonocardiales</taxon>
        <taxon>Pseudonocardiaceae</taxon>
        <taxon>Amycolatopsis</taxon>
    </lineage>
</organism>
<feature type="transmembrane region" description="Helical" evidence="7">
    <location>
        <begin position="268"/>
        <end position="290"/>
    </location>
</feature>
<feature type="transmembrane region" description="Helical" evidence="7">
    <location>
        <begin position="139"/>
        <end position="162"/>
    </location>
</feature>
<keyword evidence="2" id="KW-0813">Transport</keyword>
<keyword evidence="10" id="KW-1185">Reference proteome</keyword>
<dbReference type="InterPro" id="IPR036259">
    <property type="entry name" value="MFS_trans_sf"/>
</dbReference>
<feature type="transmembrane region" description="Helical" evidence="7">
    <location>
        <begin position="302"/>
        <end position="326"/>
    </location>
</feature>
<comment type="caution">
    <text evidence="9">The sequence shown here is derived from an EMBL/GenBank/DDBJ whole genome shotgun (WGS) entry which is preliminary data.</text>
</comment>
<feature type="transmembrane region" description="Helical" evidence="7">
    <location>
        <begin position="49"/>
        <end position="69"/>
    </location>
</feature>
<evidence type="ECO:0000256" key="3">
    <source>
        <dbReference type="ARBA" id="ARBA00022475"/>
    </source>
</evidence>
<dbReference type="Proteomes" id="UP000470404">
    <property type="component" value="Unassembled WGS sequence"/>
</dbReference>
<feature type="transmembrane region" description="Helical" evidence="7">
    <location>
        <begin position="359"/>
        <end position="384"/>
    </location>
</feature>
<sequence length="515" mass="52916">MTEHVPAAGRREWTGLLVMLLPTLLLGVDLSVLYLALPRLSESLHVDTVQQLWITDIFGFMIAGFLVTMGTLGNRIGRRRLIVIGAAAFTVATLVAAFSVNAGMLIAARAAMGVAGATMAPSTMALISTMFRQPKQQAFAVGAWMSCFVGGNAVGPLVGGLLLRSFSWGSVFLIGAPVMVLLIVLAPFVLPEFRDENPVPLDLVSVALSLAAVLGVIYGITEMARDGVEFRYVAAVVAGLALGAVFVRRQRRLDHPLLDLGLFGNRTLRNALTISVIGAVFLGGTTYLVTQFLQLVTGLDPLRAGLLLVPSIAAMIAGSLGAPALARRIRPGYVMAAGLVLAAAGYLMLTQVPSTGSPWLLVLGWAVTLGGNGLPAGLGTALVVGSVRPDQAGSASGLSQAFSELGLAAGIALVGSLGAAVYRAGLSDVPASGQTAAARQSLSELLAHPRPDAGLLATARAAYTDGLNVSVGVSAGVFAVLGVLCLITLRHVPAYNQAESGGADENAGPGELVGR</sequence>
<dbReference type="PROSITE" id="PS50850">
    <property type="entry name" value="MFS"/>
    <property type="match status" value="1"/>
</dbReference>
<evidence type="ECO:0000256" key="7">
    <source>
        <dbReference type="SAM" id="Phobius"/>
    </source>
</evidence>
<protein>
    <submittedName>
        <fullName evidence="9">MFS transporter</fullName>
    </submittedName>
</protein>
<feature type="transmembrane region" description="Helical" evidence="7">
    <location>
        <begin position="81"/>
        <end position="100"/>
    </location>
</feature>
<dbReference type="InterPro" id="IPR011701">
    <property type="entry name" value="MFS"/>
</dbReference>
<dbReference type="InterPro" id="IPR020846">
    <property type="entry name" value="MFS_dom"/>
</dbReference>
<evidence type="ECO:0000313" key="9">
    <source>
        <dbReference type="EMBL" id="NEC58952.1"/>
    </source>
</evidence>
<evidence type="ECO:0000256" key="6">
    <source>
        <dbReference type="ARBA" id="ARBA00023136"/>
    </source>
</evidence>
<name>A0ABX0C0F6_9PSEU</name>
<comment type="subcellular location">
    <subcellularLocation>
        <location evidence="1">Cell membrane</location>
        <topology evidence="1">Multi-pass membrane protein</topology>
    </subcellularLocation>
</comment>
<evidence type="ECO:0000256" key="2">
    <source>
        <dbReference type="ARBA" id="ARBA00022448"/>
    </source>
</evidence>
<evidence type="ECO:0000313" key="10">
    <source>
        <dbReference type="Proteomes" id="UP000470404"/>
    </source>
</evidence>
<dbReference type="EMBL" id="JAAGNC010000129">
    <property type="protein sequence ID" value="NEC58952.1"/>
    <property type="molecule type" value="Genomic_DNA"/>
</dbReference>
<feature type="domain" description="Major facilitator superfamily (MFS) profile" evidence="8">
    <location>
        <begin position="15"/>
        <end position="500"/>
    </location>
</feature>
<dbReference type="CDD" id="cd17321">
    <property type="entry name" value="MFS_MMR_MDR_like"/>
    <property type="match status" value="1"/>
</dbReference>
<feature type="transmembrane region" description="Helical" evidence="7">
    <location>
        <begin position="16"/>
        <end position="37"/>
    </location>
</feature>
<dbReference type="Pfam" id="PF07690">
    <property type="entry name" value="MFS_1"/>
    <property type="match status" value="1"/>
</dbReference>
<evidence type="ECO:0000256" key="5">
    <source>
        <dbReference type="ARBA" id="ARBA00022989"/>
    </source>
</evidence>
<evidence type="ECO:0000256" key="1">
    <source>
        <dbReference type="ARBA" id="ARBA00004651"/>
    </source>
</evidence>
<dbReference type="PANTHER" id="PTHR42718:SF47">
    <property type="entry name" value="METHYL VIOLOGEN RESISTANCE PROTEIN SMVA"/>
    <property type="match status" value="1"/>
</dbReference>